<evidence type="ECO:0000259" key="1">
    <source>
        <dbReference type="PROSITE" id="PS50887"/>
    </source>
</evidence>
<name>A0AAX1Q5N4_9BACI</name>
<dbReference type="AlphaFoldDB" id="A0AAX1Q5N4"/>
<evidence type="ECO:0000313" key="3">
    <source>
        <dbReference type="Proteomes" id="UP000250174"/>
    </source>
</evidence>
<dbReference type="Gene3D" id="3.30.70.270">
    <property type="match status" value="1"/>
</dbReference>
<protein>
    <recommendedName>
        <fullName evidence="1">GGDEF domain-containing protein</fullName>
    </recommendedName>
</protein>
<dbReference type="NCBIfam" id="TIGR00254">
    <property type="entry name" value="GGDEF"/>
    <property type="match status" value="1"/>
</dbReference>
<dbReference type="PANTHER" id="PTHR45138">
    <property type="entry name" value="REGULATORY COMPONENTS OF SENSORY TRANSDUCTION SYSTEM"/>
    <property type="match status" value="1"/>
</dbReference>
<dbReference type="EMBL" id="LVYK01000059">
    <property type="protein sequence ID" value="RAS72033.1"/>
    <property type="molecule type" value="Genomic_DNA"/>
</dbReference>
<dbReference type="PROSITE" id="PS50887">
    <property type="entry name" value="GGDEF"/>
    <property type="match status" value="1"/>
</dbReference>
<dbReference type="CDD" id="cd01949">
    <property type="entry name" value="GGDEF"/>
    <property type="match status" value="1"/>
</dbReference>
<evidence type="ECO:0000313" key="2">
    <source>
        <dbReference type="EMBL" id="RAS72033.1"/>
    </source>
</evidence>
<dbReference type="GO" id="GO:0052621">
    <property type="term" value="F:diguanylate cyclase activity"/>
    <property type="evidence" value="ECO:0007669"/>
    <property type="project" value="TreeGrafter"/>
</dbReference>
<sequence>MSKIAKDALINRGFIGRYGGEEFIIYIPDVSFVEAYEWGDQVRQKIERKTVIVQGTKINVTSSFGVSCFDDTYHFSYSTLKDMIREADEALFVAKRNGRNRVHLATHSSSYRKLT</sequence>
<comment type="caution">
    <text evidence="2">The sequence shown here is derived from an EMBL/GenBank/DDBJ whole genome shotgun (WGS) entry which is preliminary data.</text>
</comment>
<reference evidence="2 3" key="1">
    <citation type="submission" date="2016-03" db="EMBL/GenBank/DDBJ databases">
        <title>Comparison of Bacillus endophyticus and B. anthracis characteristics using whole genome sequence analysis and microbiological techniques.</title>
        <authorList>
            <person name="Lekota K.E."/>
            <person name="Mafofo J."/>
            <person name="Rees J."/>
            <person name="Muchadeyi F.C."/>
            <person name="Madoroba E."/>
            <person name="Van Heerden H."/>
        </authorList>
    </citation>
    <scope>NUCLEOTIDE SEQUENCE [LARGE SCALE GENOMIC DNA]</scope>
    <source>
        <strain evidence="2 3">3631_10C</strain>
    </source>
</reference>
<organism evidence="2 3">
    <name type="scientific">Priestia endophytica</name>
    <dbReference type="NCBI Taxonomy" id="135735"/>
    <lineage>
        <taxon>Bacteria</taxon>
        <taxon>Bacillati</taxon>
        <taxon>Bacillota</taxon>
        <taxon>Bacilli</taxon>
        <taxon>Bacillales</taxon>
        <taxon>Bacillaceae</taxon>
        <taxon>Priestia</taxon>
    </lineage>
</organism>
<dbReference type="InterPro" id="IPR029787">
    <property type="entry name" value="Nucleotide_cyclase"/>
</dbReference>
<gene>
    <name evidence="2" type="ORF">A3864_23420</name>
</gene>
<dbReference type="PANTHER" id="PTHR45138:SF9">
    <property type="entry name" value="DIGUANYLATE CYCLASE DGCM-RELATED"/>
    <property type="match status" value="1"/>
</dbReference>
<dbReference type="Pfam" id="PF00990">
    <property type="entry name" value="GGDEF"/>
    <property type="match status" value="1"/>
</dbReference>
<proteinExistence type="predicted"/>
<dbReference type="InterPro" id="IPR043128">
    <property type="entry name" value="Rev_trsase/Diguanyl_cyclase"/>
</dbReference>
<dbReference type="InterPro" id="IPR000160">
    <property type="entry name" value="GGDEF_dom"/>
</dbReference>
<dbReference type="Proteomes" id="UP000250174">
    <property type="component" value="Unassembled WGS sequence"/>
</dbReference>
<feature type="domain" description="GGDEF" evidence="1">
    <location>
        <begin position="1"/>
        <end position="107"/>
    </location>
</feature>
<dbReference type="SUPFAM" id="SSF55073">
    <property type="entry name" value="Nucleotide cyclase"/>
    <property type="match status" value="1"/>
</dbReference>
<dbReference type="SMART" id="SM00267">
    <property type="entry name" value="GGDEF"/>
    <property type="match status" value="1"/>
</dbReference>
<dbReference type="InterPro" id="IPR050469">
    <property type="entry name" value="Diguanylate_Cyclase"/>
</dbReference>
<accession>A0AAX1Q5N4</accession>